<keyword evidence="3" id="KW-1185">Reference proteome</keyword>
<dbReference type="Pfam" id="PF01381">
    <property type="entry name" value="HTH_3"/>
    <property type="match status" value="1"/>
</dbReference>
<proteinExistence type="predicted"/>
<dbReference type="InterPro" id="IPR001387">
    <property type="entry name" value="Cro/C1-type_HTH"/>
</dbReference>
<gene>
    <name evidence="2" type="ORF">PsB1_1877</name>
</gene>
<organism evidence="2 3">
    <name type="scientific">Candidatus Phycosocius spiralis</name>
    <dbReference type="NCBI Taxonomy" id="2815099"/>
    <lineage>
        <taxon>Bacteria</taxon>
        <taxon>Pseudomonadati</taxon>
        <taxon>Pseudomonadota</taxon>
        <taxon>Alphaproteobacteria</taxon>
        <taxon>Caulobacterales</taxon>
        <taxon>Caulobacterales incertae sedis</taxon>
        <taxon>Candidatus Phycosocius</taxon>
    </lineage>
</organism>
<dbReference type="Gene3D" id="1.10.260.40">
    <property type="entry name" value="lambda repressor-like DNA-binding domains"/>
    <property type="match status" value="1"/>
</dbReference>
<feature type="domain" description="HTH cro/C1-type" evidence="1">
    <location>
        <begin position="18"/>
        <end position="72"/>
    </location>
</feature>
<comment type="caution">
    <text evidence="2">The sequence shown here is derived from an EMBL/GenBank/DDBJ whole genome shotgun (WGS) entry which is preliminary data.</text>
</comment>
<dbReference type="InterPro" id="IPR010982">
    <property type="entry name" value="Lambda_DNA-bd_dom_sf"/>
</dbReference>
<evidence type="ECO:0000259" key="1">
    <source>
        <dbReference type="PROSITE" id="PS50943"/>
    </source>
</evidence>
<evidence type="ECO:0000313" key="3">
    <source>
        <dbReference type="Proteomes" id="UP001161064"/>
    </source>
</evidence>
<dbReference type="SUPFAM" id="SSF47413">
    <property type="entry name" value="lambda repressor-like DNA-binding domains"/>
    <property type="match status" value="1"/>
</dbReference>
<accession>A0ABQ4PXH9</accession>
<dbReference type="RefSeq" id="WP_284360721.1">
    <property type="nucleotide sequence ID" value="NZ_BPFZ01000013.1"/>
</dbReference>
<evidence type="ECO:0000313" key="2">
    <source>
        <dbReference type="EMBL" id="GIU67723.1"/>
    </source>
</evidence>
<dbReference type="Proteomes" id="UP001161064">
    <property type="component" value="Unassembled WGS sequence"/>
</dbReference>
<reference evidence="2" key="2">
    <citation type="journal article" date="2023" name="ISME Commun">
        <title>Characterization of a bloom-associated alphaproteobacterial lineage, 'Candidatus Phycosocius': insights into freshwater algal-bacterial interactions.</title>
        <authorList>
            <person name="Tanabe Y."/>
            <person name="Yamaguchi H."/>
            <person name="Yoshida M."/>
            <person name="Kai A."/>
            <person name="Okazaki Y."/>
        </authorList>
    </citation>
    <scope>NUCLEOTIDE SEQUENCE</scope>
    <source>
        <strain evidence="2">BOTRYCO-1</strain>
    </source>
</reference>
<dbReference type="SMART" id="SM00530">
    <property type="entry name" value="HTH_XRE"/>
    <property type="match status" value="1"/>
</dbReference>
<dbReference type="PROSITE" id="PS50943">
    <property type="entry name" value="HTH_CROC1"/>
    <property type="match status" value="1"/>
</dbReference>
<dbReference type="CDD" id="cd00093">
    <property type="entry name" value="HTH_XRE"/>
    <property type="match status" value="1"/>
</dbReference>
<sequence length="135" mass="14968">MINHRRSTSVDAYVGRRLKQRREDLELSQEKLSELLGLSFQQVQKYERGLNRVGASRLFQLCGILNVEPSFFFDGLTAERAEGVAESQSDATTLSTASLLAAPGALELLADYARLKSAGQRKKVLELIKILADDV</sequence>
<protein>
    <submittedName>
        <fullName evidence="2">Transcriptional regulator</fullName>
    </submittedName>
</protein>
<dbReference type="EMBL" id="BPFZ01000013">
    <property type="protein sequence ID" value="GIU67723.1"/>
    <property type="molecule type" value="Genomic_DNA"/>
</dbReference>
<reference evidence="2" key="1">
    <citation type="submission" date="2021-05" db="EMBL/GenBank/DDBJ databases">
        <authorList>
            <person name="Tanabe Y."/>
        </authorList>
    </citation>
    <scope>NUCLEOTIDE SEQUENCE</scope>
    <source>
        <strain evidence="2">BOTRYCO-1</strain>
    </source>
</reference>
<name>A0ABQ4PXH9_9PROT</name>